<organism evidence="2 3">
    <name type="scientific">Klebsiella pneumoniae</name>
    <dbReference type="NCBI Taxonomy" id="573"/>
    <lineage>
        <taxon>Bacteria</taxon>
        <taxon>Pseudomonadati</taxon>
        <taxon>Pseudomonadota</taxon>
        <taxon>Gammaproteobacteria</taxon>
        <taxon>Enterobacterales</taxon>
        <taxon>Enterobacteriaceae</taxon>
        <taxon>Klebsiella/Raoultella group</taxon>
        <taxon>Klebsiella</taxon>
        <taxon>Klebsiella pneumoniae complex</taxon>
    </lineage>
</organism>
<evidence type="ECO:0000313" key="2">
    <source>
        <dbReference type="EMBL" id="STT82450.1"/>
    </source>
</evidence>
<feature type="transmembrane region" description="Helical" evidence="1">
    <location>
        <begin position="6"/>
        <end position="24"/>
    </location>
</feature>
<accession>A0A377XHZ1</accession>
<gene>
    <name evidence="2" type="ORF">NCTC5047_03417</name>
</gene>
<feature type="transmembrane region" description="Helical" evidence="1">
    <location>
        <begin position="36"/>
        <end position="56"/>
    </location>
</feature>
<reference evidence="2 3" key="1">
    <citation type="submission" date="2018-06" db="EMBL/GenBank/DDBJ databases">
        <authorList>
            <consortium name="Pathogen Informatics"/>
            <person name="Doyle S."/>
        </authorList>
    </citation>
    <scope>NUCLEOTIDE SEQUENCE [LARGE SCALE GENOMIC DNA]</scope>
    <source>
        <strain evidence="2 3">NCTC5047</strain>
    </source>
</reference>
<keyword evidence="1" id="KW-1133">Transmembrane helix</keyword>
<name>A0A377XHZ1_KLEPN</name>
<protein>
    <submittedName>
        <fullName evidence="2">Polymerase</fullName>
    </submittedName>
</protein>
<dbReference type="Proteomes" id="UP000254340">
    <property type="component" value="Unassembled WGS sequence"/>
</dbReference>
<proteinExistence type="predicted"/>
<dbReference type="PROSITE" id="PS51257">
    <property type="entry name" value="PROKAR_LIPOPROTEIN"/>
    <property type="match status" value="1"/>
</dbReference>
<keyword evidence="1" id="KW-0472">Membrane</keyword>
<evidence type="ECO:0000313" key="3">
    <source>
        <dbReference type="Proteomes" id="UP000254340"/>
    </source>
</evidence>
<sequence length="136" mass="14788">MGALLKGGIVGLLLLLAIIACGLWQAWRKRHTDSRYSLAILFYALVFMASQGMFIISNPRETWVLFWLPLGIALSKGVAEKTLTKRAVSGPFYINFLNQLRAATSRSACSLITGHTDSIATSATFASSQTICFALS</sequence>
<dbReference type="AlphaFoldDB" id="A0A377XHZ1"/>
<keyword evidence="1" id="KW-0812">Transmembrane</keyword>
<dbReference type="EMBL" id="UGLH01000006">
    <property type="protein sequence ID" value="STT82450.1"/>
    <property type="molecule type" value="Genomic_DNA"/>
</dbReference>
<evidence type="ECO:0000256" key="1">
    <source>
        <dbReference type="SAM" id="Phobius"/>
    </source>
</evidence>